<sequence>MACTAVKRTLIESDPMGYNTNKSTKRARNSSTKIISKSSIGRQKISNITPPKIRAIFQPSKSPSSSLTTSNPSTSNLVCFGSPQQQQSSPSDRIKSTQDQNNEFFVQDQQKLLVDNADGNEELIDNSDFCEDQSSSSALDRDVALFTLSQTRLICERAMNEQREKIREEYETILSQRLAEQYDTFIKFTHDHIIKSATSSGRLSYFS</sequence>
<organism evidence="1 2">
    <name type="scientific">Eretmocerus hayati</name>
    <dbReference type="NCBI Taxonomy" id="131215"/>
    <lineage>
        <taxon>Eukaryota</taxon>
        <taxon>Metazoa</taxon>
        <taxon>Ecdysozoa</taxon>
        <taxon>Arthropoda</taxon>
        <taxon>Hexapoda</taxon>
        <taxon>Insecta</taxon>
        <taxon>Pterygota</taxon>
        <taxon>Neoptera</taxon>
        <taxon>Endopterygota</taxon>
        <taxon>Hymenoptera</taxon>
        <taxon>Apocrita</taxon>
        <taxon>Proctotrupomorpha</taxon>
        <taxon>Chalcidoidea</taxon>
        <taxon>Aphelinidae</taxon>
        <taxon>Aphelininae</taxon>
        <taxon>Eretmocerus</taxon>
    </lineage>
</organism>
<accession>A0ACC2PVL8</accession>
<dbReference type="EMBL" id="CM056741">
    <property type="protein sequence ID" value="KAJ8687502.1"/>
    <property type="molecule type" value="Genomic_DNA"/>
</dbReference>
<reference evidence="1" key="1">
    <citation type="submission" date="2023-04" db="EMBL/GenBank/DDBJ databases">
        <title>A chromosome-level genome assembly of the parasitoid wasp Eretmocerus hayati.</title>
        <authorList>
            <person name="Zhong Y."/>
            <person name="Liu S."/>
            <person name="Liu Y."/>
        </authorList>
    </citation>
    <scope>NUCLEOTIDE SEQUENCE</scope>
    <source>
        <strain evidence="1">ZJU_SS_LIU_2023</strain>
    </source>
</reference>
<protein>
    <submittedName>
        <fullName evidence="1">Uncharacterized protein</fullName>
    </submittedName>
</protein>
<proteinExistence type="predicted"/>
<evidence type="ECO:0000313" key="2">
    <source>
        <dbReference type="Proteomes" id="UP001239111"/>
    </source>
</evidence>
<dbReference type="Proteomes" id="UP001239111">
    <property type="component" value="Chromosome 1"/>
</dbReference>
<keyword evidence="2" id="KW-1185">Reference proteome</keyword>
<evidence type="ECO:0000313" key="1">
    <source>
        <dbReference type="EMBL" id="KAJ8687502.1"/>
    </source>
</evidence>
<gene>
    <name evidence="1" type="ORF">QAD02_023296</name>
</gene>
<name>A0ACC2PVL8_9HYME</name>
<comment type="caution">
    <text evidence="1">The sequence shown here is derived from an EMBL/GenBank/DDBJ whole genome shotgun (WGS) entry which is preliminary data.</text>
</comment>